<reference evidence="1 2" key="1">
    <citation type="submission" date="2016-11" db="EMBL/GenBank/DDBJ databases">
        <authorList>
            <person name="Jaros S."/>
            <person name="Januszkiewicz K."/>
            <person name="Wedrychowicz H."/>
        </authorList>
    </citation>
    <scope>NUCLEOTIDE SEQUENCE [LARGE SCALE GENOMIC DNA]</scope>
</reference>
<name>A0A2X0MCW9_9BASI</name>
<evidence type="ECO:0000313" key="1">
    <source>
        <dbReference type="EMBL" id="SGY80951.1"/>
    </source>
</evidence>
<dbReference type="Proteomes" id="UP000249464">
    <property type="component" value="Unassembled WGS sequence"/>
</dbReference>
<accession>A0A2X0MCW9</accession>
<organism evidence="1 2">
    <name type="scientific">Microbotryum silenes-dioicae</name>
    <dbReference type="NCBI Taxonomy" id="796604"/>
    <lineage>
        <taxon>Eukaryota</taxon>
        <taxon>Fungi</taxon>
        <taxon>Dikarya</taxon>
        <taxon>Basidiomycota</taxon>
        <taxon>Pucciniomycotina</taxon>
        <taxon>Microbotryomycetes</taxon>
        <taxon>Microbotryales</taxon>
        <taxon>Microbotryaceae</taxon>
        <taxon>Microbotryum</taxon>
    </lineage>
</organism>
<sequence>MFRVQVYTPSGIIRTESIDCSTGAGFRCFATSIRDHIDQTLPGRTPLIGASFNHRAQGTFAFRARQLIDNVGTILHQPWHDIESLVYVIRFVVFTQPTGLGSRMSEVATARWNDWNSELWRYDFKEGHIWISGKAFLIALLLMRSTADSVRRFLLAARSQKVNG</sequence>
<evidence type="ECO:0000313" key="2">
    <source>
        <dbReference type="Proteomes" id="UP000249464"/>
    </source>
</evidence>
<keyword evidence="2" id="KW-1185">Reference proteome</keyword>
<dbReference type="EMBL" id="FQNC01000049">
    <property type="protein sequence ID" value="SGY80951.1"/>
    <property type="molecule type" value="Genomic_DNA"/>
</dbReference>
<protein>
    <submittedName>
        <fullName evidence="1">BQ5605_C009g05417 protein</fullName>
    </submittedName>
</protein>
<proteinExistence type="predicted"/>
<dbReference type="AlphaFoldDB" id="A0A2X0MCW9"/>
<gene>
    <name evidence="1" type="primary">BQ5605_C009g05417</name>
    <name evidence="1" type="ORF">BQ5605_C009G05417</name>
</gene>